<dbReference type="SUPFAM" id="SSF49562">
    <property type="entry name" value="C2 domain (Calcium/lipid-binding domain, CaLB)"/>
    <property type="match status" value="1"/>
</dbReference>
<dbReference type="Proteomes" id="UP000095287">
    <property type="component" value="Unplaced"/>
</dbReference>
<dbReference type="Pfam" id="PF00168">
    <property type="entry name" value="C2"/>
    <property type="match status" value="1"/>
</dbReference>
<dbReference type="SMART" id="SM00239">
    <property type="entry name" value="C2"/>
    <property type="match status" value="1"/>
</dbReference>
<sequence length="253" mass="28720">MGAERGFGLVPWDRRNVMAFSPSIVWSLRVLWSHHDSQKVLHMTILLKCVGRERIMKMCVLSASERKSKPPMGTLKRVYQKTASLMNNFLIFYSFTKVRLLPNDLIRIFVQLLNCTVTVLNSVLPDLIHFSSPPRVYGQASSTSMIQKRGETPQFNLNSDQTVLLDSYVNVDCDEYHVGQTLTRPKTDTPVWNEDYETEVHNGKVLGFTVFHDCALPPDDFVANCRIPFDDLKIATNNDIWTTKGQNVGIPAA</sequence>
<keyword evidence="2" id="KW-1185">Reference proteome</keyword>
<evidence type="ECO:0000259" key="1">
    <source>
        <dbReference type="PROSITE" id="PS50004"/>
    </source>
</evidence>
<evidence type="ECO:0000313" key="3">
    <source>
        <dbReference type="WBParaSite" id="L893_g6146.t1"/>
    </source>
</evidence>
<evidence type="ECO:0000313" key="2">
    <source>
        <dbReference type="Proteomes" id="UP000095287"/>
    </source>
</evidence>
<dbReference type="AlphaFoldDB" id="A0A1I8AIJ5"/>
<dbReference type="WBParaSite" id="L893_g6146.t1">
    <property type="protein sequence ID" value="L893_g6146.t1"/>
    <property type="gene ID" value="L893_g6146"/>
</dbReference>
<accession>A0A1I8AIJ5</accession>
<dbReference type="Gene3D" id="2.60.40.150">
    <property type="entry name" value="C2 domain"/>
    <property type="match status" value="1"/>
</dbReference>
<proteinExistence type="predicted"/>
<feature type="domain" description="C2" evidence="1">
    <location>
        <begin position="124"/>
        <end position="242"/>
    </location>
</feature>
<dbReference type="InterPro" id="IPR035892">
    <property type="entry name" value="C2_domain_sf"/>
</dbReference>
<dbReference type="PROSITE" id="PS50004">
    <property type="entry name" value="C2"/>
    <property type="match status" value="1"/>
</dbReference>
<name>A0A1I8AIJ5_9BILA</name>
<reference evidence="3" key="1">
    <citation type="submission" date="2016-11" db="UniProtKB">
        <authorList>
            <consortium name="WormBaseParasite"/>
        </authorList>
    </citation>
    <scope>IDENTIFICATION</scope>
</reference>
<protein>
    <submittedName>
        <fullName evidence="3">C2 domain-containing protein</fullName>
    </submittedName>
</protein>
<dbReference type="InterPro" id="IPR000008">
    <property type="entry name" value="C2_dom"/>
</dbReference>
<organism evidence="2 3">
    <name type="scientific">Steinernema glaseri</name>
    <dbReference type="NCBI Taxonomy" id="37863"/>
    <lineage>
        <taxon>Eukaryota</taxon>
        <taxon>Metazoa</taxon>
        <taxon>Ecdysozoa</taxon>
        <taxon>Nematoda</taxon>
        <taxon>Chromadorea</taxon>
        <taxon>Rhabditida</taxon>
        <taxon>Tylenchina</taxon>
        <taxon>Panagrolaimomorpha</taxon>
        <taxon>Strongyloidoidea</taxon>
        <taxon>Steinernematidae</taxon>
        <taxon>Steinernema</taxon>
    </lineage>
</organism>